<evidence type="ECO:0000313" key="2">
    <source>
        <dbReference type="EMBL" id="QCC50710.1"/>
    </source>
</evidence>
<dbReference type="STRING" id="1457250.GCA_000755225_03389"/>
<keyword evidence="3" id="KW-1185">Reference proteome</keyword>
<dbReference type="AlphaFoldDB" id="A0A4D6HA69"/>
<evidence type="ECO:0000313" key="3">
    <source>
        <dbReference type="Proteomes" id="UP000296706"/>
    </source>
</evidence>
<name>A0A4D6HA69_9EURY</name>
<sequence length="235" mass="24403">MGLREYARTPVLLALLLFLPVYFVGIFVYVLPASEMAITVPGDGQRVVATADLYGVLLIPLLAGLIGGIAGLFLMQAAREADGRLVLAGYHPAQVIAARIGLLVVASVVATAVGLAVLAVGYVPQSLAVFVAASVLAGLTYGLVGVLVGLVLGRLAGVYTMLFVPMFDVFFLQNPTVDDQLWLATYLPGHAVTELAVDAGFSGSVALDPFARALAALAVVGALATAAFYRTTRVR</sequence>
<accession>A0A4D6HA69</accession>
<feature type="transmembrane region" description="Helical" evidence="1">
    <location>
        <begin position="210"/>
        <end position="229"/>
    </location>
</feature>
<dbReference type="KEGG" id="hsn:DV733_05385"/>
<feature type="transmembrane region" description="Helical" evidence="1">
    <location>
        <begin position="155"/>
        <end position="173"/>
    </location>
</feature>
<proteinExistence type="predicted"/>
<organism evidence="2 3">
    <name type="scientific">Halapricum salinum</name>
    <dbReference type="NCBI Taxonomy" id="1457250"/>
    <lineage>
        <taxon>Archaea</taxon>
        <taxon>Methanobacteriati</taxon>
        <taxon>Methanobacteriota</taxon>
        <taxon>Stenosarchaea group</taxon>
        <taxon>Halobacteria</taxon>
        <taxon>Halobacteriales</taxon>
        <taxon>Haloarculaceae</taxon>
        <taxon>Halapricum</taxon>
    </lineage>
</organism>
<keyword evidence="1" id="KW-0472">Membrane</keyword>
<keyword evidence="1" id="KW-1133">Transmembrane helix</keyword>
<feature type="transmembrane region" description="Helical" evidence="1">
    <location>
        <begin position="127"/>
        <end position="148"/>
    </location>
</feature>
<protein>
    <submittedName>
        <fullName evidence="2">Uncharacterized protein</fullName>
    </submittedName>
</protein>
<keyword evidence="1" id="KW-0812">Transmembrane</keyword>
<dbReference type="EMBL" id="CP031310">
    <property type="protein sequence ID" value="QCC50710.1"/>
    <property type="molecule type" value="Genomic_DNA"/>
</dbReference>
<feature type="transmembrane region" description="Helical" evidence="1">
    <location>
        <begin position="96"/>
        <end position="121"/>
    </location>
</feature>
<feature type="transmembrane region" description="Helical" evidence="1">
    <location>
        <begin position="12"/>
        <end position="33"/>
    </location>
</feature>
<evidence type="ECO:0000256" key="1">
    <source>
        <dbReference type="SAM" id="Phobius"/>
    </source>
</evidence>
<reference evidence="2 3" key="1">
    <citation type="journal article" date="2019" name="Nat. Commun.">
        <title>A new type of DNA phosphorothioation-based antiviral system in archaea.</title>
        <authorList>
            <person name="Xiong L."/>
            <person name="Liu S."/>
            <person name="Chen S."/>
            <person name="Xiao Y."/>
            <person name="Zhu B."/>
            <person name="Gao Y."/>
            <person name="Zhang Y."/>
            <person name="Chen B."/>
            <person name="Luo J."/>
            <person name="Deng Z."/>
            <person name="Chen X."/>
            <person name="Wang L."/>
            <person name="Chen S."/>
        </authorList>
    </citation>
    <scope>NUCLEOTIDE SEQUENCE [LARGE SCALE GENOMIC DNA]</scope>
    <source>
        <strain evidence="2 3">CBA1105</strain>
    </source>
</reference>
<dbReference type="Proteomes" id="UP000296706">
    <property type="component" value="Chromosome"/>
</dbReference>
<feature type="transmembrane region" description="Helical" evidence="1">
    <location>
        <begin position="53"/>
        <end position="75"/>
    </location>
</feature>
<gene>
    <name evidence="2" type="ORF">DV733_05385</name>
</gene>